<dbReference type="EMBL" id="JAZHOV010000007">
    <property type="protein sequence ID" value="MEF2256011.1"/>
    <property type="molecule type" value="Genomic_DNA"/>
</dbReference>
<sequence>MAQQMTDSVAAEERAREQAMGEVSDVLTNLDYALERARKALERIRKSGAHPNAEAATKDLVDALQAERKRFVQQTYFSVPNKTRMF</sequence>
<evidence type="ECO:0000313" key="3">
    <source>
        <dbReference type="Proteomes" id="UP001351900"/>
    </source>
</evidence>
<name>A0ABU7V8K1_9MICO</name>
<dbReference type="RefSeq" id="WP_292736004.1">
    <property type="nucleotide sequence ID" value="NZ_JAZHOV010000007.1"/>
</dbReference>
<keyword evidence="3" id="KW-1185">Reference proteome</keyword>
<gene>
    <name evidence="2" type="ORF">V2V91_12845</name>
</gene>
<organism evidence="2 3">
    <name type="scientific">Microbacterium schleiferi</name>
    <dbReference type="NCBI Taxonomy" id="69362"/>
    <lineage>
        <taxon>Bacteria</taxon>
        <taxon>Bacillati</taxon>
        <taxon>Actinomycetota</taxon>
        <taxon>Actinomycetes</taxon>
        <taxon>Micrococcales</taxon>
        <taxon>Microbacteriaceae</taxon>
        <taxon>Microbacterium</taxon>
    </lineage>
</organism>
<feature type="region of interest" description="Disordered" evidence="1">
    <location>
        <begin position="1"/>
        <end position="20"/>
    </location>
</feature>
<accession>A0ABU7V8K1</accession>
<dbReference type="Proteomes" id="UP001351900">
    <property type="component" value="Unassembled WGS sequence"/>
</dbReference>
<evidence type="ECO:0000313" key="2">
    <source>
        <dbReference type="EMBL" id="MEF2256011.1"/>
    </source>
</evidence>
<comment type="caution">
    <text evidence="2">The sequence shown here is derived from an EMBL/GenBank/DDBJ whole genome shotgun (WGS) entry which is preliminary data.</text>
</comment>
<protein>
    <submittedName>
        <fullName evidence="2">Uncharacterized protein</fullName>
    </submittedName>
</protein>
<reference evidence="2 3" key="1">
    <citation type="submission" date="2024-01" db="EMBL/GenBank/DDBJ databases">
        <title>the genome sequence of strain Microbacterium schleiferi NBRC 15075.</title>
        <authorList>
            <person name="Ding Y."/>
            <person name="Zhang G."/>
        </authorList>
    </citation>
    <scope>NUCLEOTIDE SEQUENCE [LARGE SCALE GENOMIC DNA]</scope>
    <source>
        <strain evidence="2 3">NBRC 15075</strain>
    </source>
</reference>
<evidence type="ECO:0000256" key="1">
    <source>
        <dbReference type="SAM" id="MobiDB-lite"/>
    </source>
</evidence>
<proteinExistence type="predicted"/>